<evidence type="ECO:0000313" key="2">
    <source>
        <dbReference type="EMBL" id="GAA3378369.1"/>
    </source>
</evidence>
<feature type="signal peptide" evidence="1">
    <location>
        <begin position="1"/>
        <end position="24"/>
    </location>
</feature>
<dbReference type="RefSeq" id="WP_345045116.1">
    <property type="nucleotide sequence ID" value="NZ_BAAAYL010000001.1"/>
</dbReference>
<name>A0ABP6SJA0_9ACTN</name>
<proteinExistence type="predicted"/>
<dbReference type="InterPro" id="IPR008979">
    <property type="entry name" value="Galactose-bd-like_sf"/>
</dbReference>
<sequence length="83" mass="8207">MTYRSLVTTVVAALAAVLFTPAGAAQDAPLVPAGHRLAPIVAGTDRNLIEPPDTRPTLTLDLAGSSARLPLAGGAAAFAGATS</sequence>
<feature type="chain" id="PRO_5046217392" evidence="1">
    <location>
        <begin position="25"/>
        <end position="83"/>
    </location>
</feature>
<evidence type="ECO:0000256" key="1">
    <source>
        <dbReference type="SAM" id="SignalP"/>
    </source>
</evidence>
<gene>
    <name evidence="2" type="ORF">GCM10020367_57580</name>
</gene>
<dbReference type="SUPFAM" id="SSF49785">
    <property type="entry name" value="Galactose-binding domain-like"/>
    <property type="match status" value="1"/>
</dbReference>
<reference evidence="3" key="1">
    <citation type="journal article" date="2019" name="Int. J. Syst. Evol. Microbiol.">
        <title>The Global Catalogue of Microorganisms (GCM) 10K type strain sequencing project: providing services to taxonomists for standard genome sequencing and annotation.</title>
        <authorList>
            <consortium name="The Broad Institute Genomics Platform"/>
            <consortium name="The Broad Institute Genome Sequencing Center for Infectious Disease"/>
            <person name="Wu L."/>
            <person name="Ma J."/>
        </authorList>
    </citation>
    <scope>NUCLEOTIDE SEQUENCE [LARGE SCALE GENOMIC DNA]</scope>
    <source>
        <strain evidence="3">JCM 9651</strain>
    </source>
</reference>
<organism evidence="2 3">
    <name type="scientific">Streptomyces sannanensis</name>
    <dbReference type="NCBI Taxonomy" id="285536"/>
    <lineage>
        <taxon>Bacteria</taxon>
        <taxon>Bacillati</taxon>
        <taxon>Actinomycetota</taxon>
        <taxon>Actinomycetes</taxon>
        <taxon>Kitasatosporales</taxon>
        <taxon>Streptomycetaceae</taxon>
        <taxon>Streptomyces</taxon>
    </lineage>
</organism>
<comment type="caution">
    <text evidence="2">The sequence shown here is derived from an EMBL/GenBank/DDBJ whole genome shotgun (WGS) entry which is preliminary data.</text>
</comment>
<dbReference type="Proteomes" id="UP001499990">
    <property type="component" value="Unassembled WGS sequence"/>
</dbReference>
<dbReference type="EMBL" id="BAAAYL010000001">
    <property type="protein sequence ID" value="GAA3378369.1"/>
    <property type="molecule type" value="Genomic_DNA"/>
</dbReference>
<accession>A0ABP6SJA0</accession>
<evidence type="ECO:0000313" key="3">
    <source>
        <dbReference type="Proteomes" id="UP001499990"/>
    </source>
</evidence>
<protein>
    <submittedName>
        <fullName evidence="2">Uncharacterized protein</fullName>
    </submittedName>
</protein>
<keyword evidence="1" id="KW-0732">Signal</keyword>
<dbReference type="Gene3D" id="2.60.120.260">
    <property type="entry name" value="Galactose-binding domain-like"/>
    <property type="match status" value="1"/>
</dbReference>
<keyword evidence="3" id="KW-1185">Reference proteome</keyword>